<dbReference type="Proteomes" id="UP000460949">
    <property type="component" value="Unassembled WGS sequence"/>
</dbReference>
<gene>
    <name evidence="2" type="primary">ablB</name>
    <name evidence="2" type="ORF">GLW04_06535</name>
</gene>
<organism evidence="2 3">
    <name type="scientific">Halobacillus litoralis</name>
    <dbReference type="NCBI Taxonomy" id="45668"/>
    <lineage>
        <taxon>Bacteria</taxon>
        <taxon>Bacillati</taxon>
        <taxon>Bacillota</taxon>
        <taxon>Bacilli</taxon>
        <taxon>Bacillales</taxon>
        <taxon>Bacillaceae</taxon>
        <taxon>Halobacillus</taxon>
    </lineage>
</organism>
<dbReference type="GO" id="GO:0008080">
    <property type="term" value="F:N-acetyltransferase activity"/>
    <property type="evidence" value="ECO:0007669"/>
    <property type="project" value="InterPro"/>
</dbReference>
<feature type="domain" description="N-acetyltransferase" evidence="1">
    <location>
        <begin position="130"/>
        <end position="280"/>
    </location>
</feature>
<dbReference type="EMBL" id="WMET01000001">
    <property type="protein sequence ID" value="MYL19543.1"/>
    <property type="molecule type" value="Genomic_DNA"/>
</dbReference>
<dbReference type="RefSeq" id="WP_160835922.1">
    <property type="nucleotide sequence ID" value="NZ_WMET01000001.1"/>
</dbReference>
<reference evidence="2 3" key="1">
    <citation type="submission" date="2019-11" db="EMBL/GenBank/DDBJ databases">
        <title>Genome sequences of 17 halophilic strains isolated from different environments.</title>
        <authorList>
            <person name="Furrow R.E."/>
        </authorList>
    </citation>
    <scope>NUCLEOTIDE SEQUENCE [LARGE SCALE GENOMIC DNA]</scope>
    <source>
        <strain evidence="2 3">22511_23_Filter</strain>
    </source>
</reference>
<dbReference type="NCBIfam" id="TIGR03827">
    <property type="entry name" value="GNAT_ablB"/>
    <property type="match status" value="1"/>
</dbReference>
<name>A0A845DQ15_9BACI</name>
<dbReference type="SUPFAM" id="SSF55729">
    <property type="entry name" value="Acyl-CoA N-acyltransferases (Nat)"/>
    <property type="match status" value="1"/>
</dbReference>
<proteinExistence type="predicted"/>
<accession>A0A845DQ15</accession>
<dbReference type="AlphaFoldDB" id="A0A845DQ15"/>
<evidence type="ECO:0000313" key="2">
    <source>
        <dbReference type="EMBL" id="MYL19543.1"/>
    </source>
</evidence>
<evidence type="ECO:0000313" key="3">
    <source>
        <dbReference type="Proteomes" id="UP000460949"/>
    </source>
</evidence>
<dbReference type="InterPro" id="IPR000182">
    <property type="entry name" value="GNAT_dom"/>
</dbReference>
<dbReference type="Gene3D" id="3.40.630.30">
    <property type="match status" value="1"/>
</dbReference>
<comment type="caution">
    <text evidence="2">The sequence shown here is derived from an EMBL/GenBank/DDBJ whole genome shotgun (WGS) entry which is preliminary data.</text>
</comment>
<dbReference type="InterPro" id="IPR022525">
    <property type="entry name" value="GNAT_AblB"/>
</dbReference>
<dbReference type="PROSITE" id="PS51186">
    <property type="entry name" value="GNAT"/>
    <property type="match status" value="1"/>
</dbReference>
<keyword evidence="2" id="KW-0808">Transferase</keyword>
<evidence type="ECO:0000259" key="1">
    <source>
        <dbReference type="PROSITE" id="PS51186"/>
    </source>
</evidence>
<sequence>MSKVDLSVQTLLENDDVHLEPVNKRIKVYQLPDRVTEEEMEELSQTALENDCDKIIFYVRANQKETSIAEELSFIYEGEIRGFFQGEDALIYARYLNPARSRAGTGNVIPRLKELNIVEQTGDKPLPEGYEIRWADEQDADEMAALYQEVFPKYPTPIHDPGYIRQLMREHVYFSLIHDRKQLVSSCSADLFPEFNAAEFTDCATLPSHRGKGLLSCQYPQLEGKMKQLGVQTMFSYTRAASMGMNIIAKQQGFTFGGCMIQNSMIGSGLEDMNIWFKAL</sequence>
<dbReference type="InterPro" id="IPR016181">
    <property type="entry name" value="Acyl_CoA_acyltransferase"/>
</dbReference>
<protein>
    <submittedName>
        <fullName evidence="2">Putative beta-lysine N-acetyltransferase</fullName>
    </submittedName>
</protein>